<dbReference type="EMBL" id="KQ428165">
    <property type="protein sequence ID" value="KOF66377.1"/>
    <property type="molecule type" value="Genomic_DNA"/>
</dbReference>
<gene>
    <name evidence="2" type="ORF">OCBIM_22012454mg</name>
</gene>
<dbReference type="NCBIfam" id="TIGR01571">
    <property type="entry name" value="A_thal_Cys_rich"/>
    <property type="match status" value="1"/>
</dbReference>
<proteinExistence type="inferred from homology"/>
<evidence type="ECO:0000313" key="2">
    <source>
        <dbReference type="EMBL" id="KOF66377.1"/>
    </source>
</evidence>
<dbReference type="AlphaFoldDB" id="A0A0L8FNX8"/>
<organism evidence="2">
    <name type="scientific">Octopus bimaculoides</name>
    <name type="common">California two-spotted octopus</name>
    <dbReference type="NCBI Taxonomy" id="37653"/>
    <lineage>
        <taxon>Eukaryota</taxon>
        <taxon>Metazoa</taxon>
        <taxon>Spiralia</taxon>
        <taxon>Lophotrochozoa</taxon>
        <taxon>Mollusca</taxon>
        <taxon>Cephalopoda</taxon>
        <taxon>Coleoidea</taxon>
        <taxon>Octopodiformes</taxon>
        <taxon>Octopoda</taxon>
        <taxon>Incirrata</taxon>
        <taxon>Octopodidae</taxon>
        <taxon>Octopus</taxon>
    </lineage>
</organism>
<dbReference type="InterPro" id="IPR006461">
    <property type="entry name" value="PLAC_motif_containing"/>
</dbReference>
<name>A0A0L8FNX8_OCTBM</name>
<dbReference type="Pfam" id="PF04749">
    <property type="entry name" value="PLAC8"/>
    <property type="match status" value="1"/>
</dbReference>
<comment type="similarity">
    <text evidence="1">Belongs to the cornifelin family.</text>
</comment>
<dbReference type="STRING" id="37653.A0A0L8FNX8"/>
<accession>A0A0L8FNX8</accession>
<sequence>MYTCIIQSAFYSEREDDHFMTTKQPSTPITQQPRSTSKLSLASKLMTSNHIDHEICERAWSSGLCDCQDDEKHNCLSSLCCWPFFKYTLAMRIGESPFVSLIPCAVFALRVKLRTVLSIKGSIIDDFFAALCCEPCAVCQMSRELDNAGL</sequence>
<dbReference type="OrthoDB" id="1045822at2759"/>
<evidence type="ECO:0000256" key="1">
    <source>
        <dbReference type="ARBA" id="ARBA00009024"/>
    </source>
</evidence>
<reference evidence="2" key="1">
    <citation type="submission" date="2015-07" db="EMBL/GenBank/DDBJ databases">
        <title>MeaNS - Measles Nucleotide Surveillance Program.</title>
        <authorList>
            <person name="Tran T."/>
            <person name="Druce J."/>
        </authorList>
    </citation>
    <scope>NUCLEOTIDE SEQUENCE</scope>
    <source>
        <strain evidence="2">UCB-OBI-ISO-001</strain>
        <tissue evidence="2">Gonad</tissue>
    </source>
</reference>
<protein>
    <submittedName>
        <fullName evidence="2">Uncharacterized protein</fullName>
    </submittedName>
</protein>
<dbReference type="PANTHER" id="PTHR15907">
    <property type="entry name" value="DUF614 FAMILY PROTEIN-RELATED"/>
    <property type="match status" value="1"/>
</dbReference>